<protein>
    <submittedName>
        <fullName evidence="1">Uncharacterized protein</fullName>
    </submittedName>
</protein>
<keyword evidence="2" id="KW-1185">Reference proteome</keyword>
<evidence type="ECO:0000313" key="1">
    <source>
        <dbReference type="EMBL" id="CAK9309431.1"/>
    </source>
</evidence>
<name>A0ABP0XPT8_9ROSI</name>
<accession>A0ABP0XPT8</accession>
<sequence>MEKNSAGPYCWQEMDIMDWTLSLLRDTKANGALEMPAAKLGDLFKKTSMKGFVLSACVVVVSEYVSQVVVV</sequence>
<reference evidence="1 2" key="1">
    <citation type="submission" date="2024-03" db="EMBL/GenBank/DDBJ databases">
        <authorList>
            <person name="Gkanogiannis A."/>
            <person name="Becerra Lopez-Lavalle L."/>
        </authorList>
    </citation>
    <scope>NUCLEOTIDE SEQUENCE [LARGE SCALE GENOMIC DNA]</scope>
</reference>
<gene>
    <name evidence="1" type="ORF">CITCOLO1_LOCUS1008</name>
</gene>
<dbReference type="EMBL" id="OZ021735">
    <property type="protein sequence ID" value="CAK9309431.1"/>
    <property type="molecule type" value="Genomic_DNA"/>
</dbReference>
<proteinExistence type="predicted"/>
<organism evidence="1 2">
    <name type="scientific">Citrullus colocynthis</name>
    <name type="common">colocynth</name>
    <dbReference type="NCBI Taxonomy" id="252529"/>
    <lineage>
        <taxon>Eukaryota</taxon>
        <taxon>Viridiplantae</taxon>
        <taxon>Streptophyta</taxon>
        <taxon>Embryophyta</taxon>
        <taxon>Tracheophyta</taxon>
        <taxon>Spermatophyta</taxon>
        <taxon>Magnoliopsida</taxon>
        <taxon>eudicotyledons</taxon>
        <taxon>Gunneridae</taxon>
        <taxon>Pentapetalae</taxon>
        <taxon>rosids</taxon>
        <taxon>fabids</taxon>
        <taxon>Cucurbitales</taxon>
        <taxon>Cucurbitaceae</taxon>
        <taxon>Benincaseae</taxon>
        <taxon>Citrullus</taxon>
    </lineage>
</organism>
<evidence type="ECO:0000313" key="2">
    <source>
        <dbReference type="Proteomes" id="UP001642487"/>
    </source>
</evidence>
<dbReference type="Proteomes" id="UP001642487">
    <property type="component" value="Chromosome 1"/>
</dbReference>